<keyword evidence="2" id="KW-1185">Reference proteome</keyword>
<reference evidence="1 2" key="1">
    <citation type="submission" date="2021-06" db="EMBL/GenBank/DDBJ databases">
        <title>Caerostris extrusa draft genome.</title>
        <authorList>
            <person name="Kono N."/>
            <person name="Arakawa K."/>
        </authorList>
    </citation>
    <scope>NUCLEOTIDE SEQUENCE [LARGE SCALE GENOMIC DNA]</scope>
</reference>
<proteinExistence type="predicted"/>
<protein>
    <submittedName>
        <fullName evidence="1">Uncharacterized protein</fullName>
    </submittedName>
</protein>
<comment type="caution">
    <text evidence="1">The sequence shown here is derived from an EMBL/GenBank/DDBJ whole genome shotgun (WGS) entry which is preliminary data.</text>
</comment>
<evidence type="ECO:0000313" key="1">
    <source>
        <dbReference type="EMBL" id="GIX74886.1"/>
    </source>
</evidence>
<name>A0AAV4MS87_CAEEX</name>
<feature type="non-terminal residue" evidence="1">
    <location>
        <position position="59"/>
    </location>
</feature>
<evidence type="ECO:0000313" key="2">
    <source>
        <dbReference type="Proteomes" id="UP001054945"/>
    </source>
</evidence>
<accession>A0AAV4MS87</accession>
<sequence>MAMNNSAKNDNSAVATAIYGSAPFVPGTLCYPLISAIAELEELDNIHNVSIDVRGYGIQ</sequence>
<dbReference type="AlphaFoldDB" id="A0AAV4MS87"/>
<organism evidence="1 2">
    <name type="scientific">Caerostris extrusa</name>
    <name type="common">Bark spider</name>
    <name type="synonym">Caerostris bankana</name>
    <dbReference type="NCBI Taxonomy" id="172846"/>
    <lineage>
        <taxon>Eukaryota</taxon>
        <taxon>Metazoa</taxon>
        <taxon>Ecdysozoa</taxon>
        <taxon>Arthropoda</taxon>
        <taxon>Chelicerata</taxon>
        <taxon>Arachnida</taxon>
        <taxon>Araneae</taxon>
        <taxon>Araneomorphae</taxon>
        <taxon>Entelegynae</taxon>
        <taxon>Araneoidea</taxon>
        <taxon>Araneidae</taxon>
        <taxon>Caerostris</taxon>
    </lineage>
</organism>
<gene>
    <name evidence="1" type="ORF">CEXT_229121</name>
</gene>
<dbReference type="EMBL" id="BPLR01020108">
    <property type="protein sequence ID" value="GIX74886.1"/>
    <property type="molecule type" value="Genomic_DNA"/>
</dbReference>
<dbReference type="Proteomes" id="UP001054945">
    <property type="component" value="Unassembled WGS sequence"/>
</dbReference>